<dbReference type="PROSITE" id="PS00720">
    <property type="entry name" value="RASGEF"/>
    <property type="match status" value="1"/>
</dbReference>
<accession>A0A2G4T2Z7</accession>
<dbReference type="PANTHER" id="PTHR23113">
    <property type="entry name" value="GUANINE NUCLEOTIDE EXCHANGE FACTOR"/>
    <property type="match status" value="1"/>
</dbReference>
<gene>
    <name evidence="5" type="ORF">RHIMIDRAFT_199081</name>
</gene>
<feature type="domain" description="Ras-GEF" evidence="3">
    <location>
        <begin position="183"/>
        <end position="416"/>
    </location>
</feature>
<dbReference type="AlphaFoldDB" id="A0A2G4T2Z7"/>
<feature type="domain" description="N-terminal Ras-GEF" evidence="4">
    <location>
        <begin position="20"/>
        <end position="149"/>
    </location>
</feature>
<evidence type="ECO:0000313" key="5">
    <source>
        <dbReference type="EMBL" id="PHZ15385.1"/>
    </source>
</evidence>
<dbReference type="PROSITE" id="PS50009">
    <property type="entry name" value="RASGEF_CAT"/>
    <property type="match status" value="1"/>
</dbReference>
<dbReference type="Pfam" id="PF00617">
    <property type="entry name" value="RasGEF"/>
    <property type="match status" value="1"/>
</dbReference>
<dbReference type="InterPro" id="IPR036964">
    <property type="entry name" value="RASGEF_cat_dom_sf"/>
</dbReference>
<dbReference type="SUPFAM" id="SSF48366">
    <property type="entry name" value="Ras GEF"/>
    <property type="match status" value="1"/>
</dbReference>
<dbReference type="SMART" id="SM00229">
    <property type="entry name" value="RasGEFN"/>
    <property type="match status" value="1"/>
</dbReference>
<protein>
    <submittedName>
        <fullName evidence="5">Ras GEF</fullName>
    </submittedName>
</protein>
<dbReference type="RefSeq" id="XP_023469093.1">
    <property type="nucleotide sequence ID" value="XM_023606344.1"/>
</dbReference>
<keyword evidence="6" id="KW-1185">Reference proteome</keyword>
<dbReference type="CDD" id="cd00155">
    <property type="entry name" value="RasGEF"/>
    <property type="match status" value="1"/>
</dbReference>
<dbReference type="GO" id="GO:0005085">
    <property type="term" value="F:guanyl-nucleotide exchange factor activity"/>
    <property type="evidence" value="ECO:0007669"/>
    <property type="project" value="UniProtKB-KW"/>
</dbReference>
<name>A0A2G4T2Z7_RHIZD</name>
<dbReference type="GO" id="GO:0005886">
    <property type="term" value="C:plasma membrane"/>
    <property type="evidence" value="ECO:0007669"/>
    <property type="project" value="TreeGrafter"/>
</dbReference>
<sequence length="421" mass="49246">MSQLWFLQYDYAEGDIVFSADKSVKGGTIRALVERLTLHDEIDMSFIANFLLTYRSFCTTEEFVELLQERYNLAPPEELTPDELEIWTDKKQKLVRLRVFNVMKNWLENYYNEEDEFILNKLHVFANTVICDSSSFSAEQLNRLIRKRREQDGVLKKLIPNNTNGPMPIVPKNLNHIRLLDTDPLELARQLTIMDFKLYSSIRPIECLGKAWSRDDDTAANVKQSIDYCNKLTAWVTGSILNYKEAKKRVVVIKYWAQVANRCMELQNYNTCMAILSAFDNSAIGRLKKTWEQVSSRTTQSLNAIRKVMGSNRNFQEYREMIHSVNPPCIPFLGIYLQDLTFIEDGNPDYLKKSSNLINFAKQQKSAEVIREIKQFQSPPYIFQYVPEIQDFIKHHLDHSKDVDFLYERSLELEPRTQSVE</sequence>
<dbReference type="InterPro" id="IPR001895">
    <property type="entry name" value="RASGEF_cat_dom"/>
</dbReference>
<dbReference type="CDD" id="cd06224">
    <property type="entry name" value="REM"/>
    <property type="match status" value="1"/>
</dbReference>
<evidence type="ECO:0000259" key="3">
    <source>
        <dbReference type="PROSITE" id="PS50009"/>
    </source>
</evidence>
<evidence type="ECO:0000259" key="4">
    <source>
        <dbReference type="PROSITE" id="PS50212"/>
    </source>
</evidence>
<dbReference type="InterPro" id="IPR023578">
    <property type="entry name" value="Ras_GEF_dom_sf"/>
</dbReference>
<dbReference type="GeneID" id="35437334"/>
<dbReference type="InterPro" id="IPR000651">
    <property type="entry name" value="Ras-like_Gua-exchang_fac_N"/>
</dbReference>
<dbReference type="InterPro" id="IPR019804">
    <property type="entry name" value="Ras_G-nucl-exch_fac_CS"/>
</dbReference>
<dbReference type="STRING" id="1340429.A0A2G4T2Z7"/>
<reference evidence="5 6" key="1">
    <citation type="journal article" date="2016" name="Proc. Natl. Acad. Sci. U.S.A.">
        <title>Lipid metabolic changes in an early divergent fungus govern the establishment of a mutualistic symbiosis with endobacteria.</title>
        <authorList>
            <person name="Lastovetsky O.A."/>
            <person name="Gaspar M.L."/>
            <person name="Mondo S.J."/>
            <person name="LaButti K.M."/>
            <person name="Sandor L."/>
            <person name="Grigoriev I.V."/>
            <person name="Henry S.A."/>
            <person name="Pawlowska T.E."/>
        </authorList>
    </citation>
    <scope>NUCLEOTIDE SEQUENCE [LARGE SCALE GENOMIC DNA]</scope>
    <source>
        <strain evidence="5 6">ATCC 52813</strain>
    </source>
</reference>
<dbReference type="Proteomes" id="UP000242254">
    <property type="component" value="Unassembled WGS sequence"/>
</dbReference>
<dbReference type="InterPro" id="IPR008937">
    <property type="entry name" value="Ras-like_GEF"/>
</dbReference>
<dbReference type="GO" id="GO:0007265">
    <property type="term" value="P:Ras protein signal transduction"/>
    <property type="evidence" value="ECO:0007669"/>
    <property type="project" value="TreeGrafter"/>
</dbReference>
<dbReference type="Pfam" id="PF00618">
    <property type="entry name" value="RasGEF_N"/>
    <property type="match status" value="1"/>
</dbReference>
<evidence type="ECO:0000313" key="6">
    <source>
        <dbReference type="Proteomes" id="UP000242254"/>
    </source>
</evidence>
<dbReference type="PANTHER" id="PTHR23113:SF368">
    <property type="entry name" value="CELL DIVISION CONTROL PROTEIN 25"/>
    <property type="match status" value="1"/>
</dbReference>
<dbReference type="SMART" id="SM00147">
    <property type="entry name" value="RasGEF"/>
    <property type="match status" value="1"/>
</dbReference>
<organism evidence="5 6">
    <name type="scientific">Rhizopus microsporus ATCC 52813</name>
    <dbReference type="NCBI Taxonomy" id="1340429"/>
    <lineage>
        <taxon>Eukaryota</taxon>
        <taxon>Fungi</taxon>
        <taxon>Fungi incertae sedis</taxon>
        <taxon>Mucoromycota</taxon>
        <taxon>Mucoromycotina</taxon>
        <taxon>Mucoromycetes</taxon>
        <taxon>Mucorales</taxon>
        <taxon>Mucorineae</taxon>
        <taxon>Rhizopodaceae</taxon>
        <taxon>Rhizopus</taxon>
    </lineage>
</organism>
<dbReference type="EMBL" id="KZ303844">
    <property type="protein sequence ID" value="PHZ15385.1"/>
    <property type="molecule type" value="Genomic_DNA"/>
</dbReference>
<keyword evidence="1 2" id="KW-0344">Guanine-nucleotide releasing factor</keyword>
<dbReference type="Gene3D" id="1.10.840.10">
    <property type="entry name" value="Ras guanine-nucleotide exchange factors catalytic domain"/>
    <property type="match status" value="1"/>
</dbReference>
<evidence type="ECO:0000256" key="2">
    <source>
        <dbReference type="PROSITE-ProRule" id="PRU00168"/>
    </source>
</evidence>
<proteinExistence type="predicted"/>
<evidence type="ECO:0000256" key="1">
    <source>
        <dbReference type="ARBA" id="ARBA00022658"/>
    </source>
</evidence>
<dbReference type="Gene3D" id="1.20.870.10">
    <property type="entry name" value="Son of sevenless (SoS) protein Chain: S domain 1"/>
    <property type="match status" value="1"/>
</dbReference>
<dbReference type="PROSITE" id="PS50212">
    <property type="entry name" value="RASGEF_NTER"/>
    <property type="match status" value="1"/>
</dbReference>